<dbReference type="AlphaFoldDB" id="A4G7B0"/>
<name>A4G7B0_HERAR</name>
<dbReference type="EMBL" id="CU207211">
    <property type="protein sequence ID" value="CAL62397.1"/>
    <property type="molecule type" value="Genomic_DNA"/>
</dbReference>
<dbReference type="KEGG" id="har:HEAR2264"/>
<gene>
    <name evidence="1" type="ordered locus">HEAR2264</name>
</gene>
<dbReference type="eggNOG" id="COG2810">
    <property type="taxonomic scope" value="Bacteria"/>
</dbReference>
<organism evidence="1 2">
    <name type="scientific">Herminiimonas arsenicoxydans</name>
    <dbReference type="NCBI Taxonomy" id="204773"/>
    <lineage>
        <taxon>Bacteria</taxon>
        <taxon>Pseudomonadati</taxon>
        <taxon>Pseudomonadota</taxon>
        <taxon>Betaproteobacteria</taxon>
        <taxon>Burkholderiales</taxon>
        <taxon>Oxalobacteraceae</taxon>
        <taxon>Herminiimonas</taxon>
    </lineage>
</organism>
<dbReference type="HOGENOM" id="CLU_090619_0_0_4"/>
<dbReference type="OrthoDB" id="570928at2"/>
<dbReference type="STRING" id="204773.HEAR2264"/>
<evidence type="ECO:0000313" key="2">
    <source>
        <dbReference type="Proteomes" id="UP000006697"/>
    </source>
</evidence>
<protein>
    <submittedName>
        <fullName evidence="1">Uncharacterized protein</fullName>
    </submittedName>
</protein>
<sequence>MAAISKKVQERLVAGIKKYQPILAAAKARDVGEADTVTIIKDMLAEIFGYDKYTEITSEFSIRGTFCDLAIKIDGVLQTLIEVKAIGHDLKDSHVKQAIDYAANQGVDWVLLTNGTCWRVYHLIFAKPIDQELVVDIDFCSLSSRNEGDLELLYLWCKEGWQRSVLGEYHTQKQALSRFFVGAILQTDPVMDVVRRELKRVSPDVRIDNEQIKSVLLNEVIKREVLEGEKADEARKKIAKAASKALRTTTLRTGAKSIESNELLKIDL</sequence>
<evidence type="ECO:0000313" key="1">
    <source>
        <dbReference type="EMBL" id="CAL62397.1"/>
    </source>
</evidence>
<proteinExistence type="predicted"/>
<reference evidence="1 2" key="1">
    <citation type="journal article" date="2007" name="PLoS Genet.">
        <title>A tale of two oxidation states: bacterial colonization of arsenic-rich environments.</title>
        <authorList>
            <person name="Muller D."/>
            <person name="Medigue C."/>
            <person name="Koechler S."/>
            <person name="Barbe V."/>
            <person name="Barakat M."/>
            <person name="Talla E."/>
            <person name="Bonnefoy V."/>
            <person name="Krin E."/>
            <person name="Arsene-Ploetze F."/>
            <person name="Carapito C."/>
            <person name="Chandler M."/>
            <person name="Cournoyer B."/>
            <person name="Cruveiller S."/>
            <person name="Dossat C."/>
            <person name="Duval S."/>
            <person name="Heymann M."/>
            <person name="Leize E."/>
            <person name="Lieutaud A."/>
            <person name="Lievremont D."/>
            <person name="Makita Y."/>
            <person name="Mangenot S."/>
            <person name="Nitschke W."/>
            <person name="Ortet P."/>
            <person name="Perdrial N."/>
            <person name="Schoepp B."/>
            <person name="Siguier N."/>
            <person name="Simeonova D.D."/>
            <person name="Rouy Z."/>
            <person name="Segurens B."/>
            <person name="Turlin E."/>
            <person name="Vallenet D."/>
            <person name="Van Dorsselaer A."/>
            <person name="Weiss S."/>
            <person name="Weissenbach J."/>
            <person name="Lett M.C."/>
            <person name="Danchin A."/>
            <person name="Bertin P.N."/>
        </authorList>
    </citation>
    <scope>NUCLEOTIDE SEQUENCE [LARGE SCALE GENOMIC DNA]</scope>
    <source>
        <strain evidence="2">ULPAs1</strain>
    </source>
</reference>
<dbReference type="Proteomes" id="UP000006697">
    <property type="component" value="Chromosome"/>
</dbReference>
<accession>A4G7B0</accession>
<keyword evidence="2" id="KW-1185">Reference proteome</keyword>